<name>A0A914WNP7_9BILA</name>
<dbReference type="GO" id="GO:0005829">
    <property type="term" value="C:cytosol"/>
    <property type="evidence" value="ECO:0007669"/>
    <property type="project" value="TreeGrafter"/>
</dbReference>
<dbReference type="PANTHER" id="PTHR11647">
    <property type="entry name" value="HYDRANTOINASE/DIHYDROPYRIMIDINASE FAMILY MEMBER"/>
    <property type="match status" value="1"/>
</dbReference>
<dbReference type="PANTHER" id="PTHR11647:SF1">
    <property type="entry name" value="COLLAPSIN RESPONSE MEDIATOR PROTEIN"/>
    <property type="match status" value="1"/>
</dbReference>
<evidence type="ECO:0000313" key="1">
    <source>
        <dbReference type="Proteomes" id="UP000887566"/>
    </source>
</evidence>
<accession>A0A914WNP7</accession>
<reference evidence="2" key="1">
    <citation type="submission" date="2022-11" db="UniProtKB">
        <authorList>
            <consortium name="WormBaseParasite"/>
        </authorList>
    </citation>
    <scope>IDENTIFICATION</scope>
</reference>
<dbReference type="Gene3D" id="3.20.20.140">
    <property type="entry name" value="Metal-dependent hydrolases"/>
    <property type="match status" value="1"/>
</dbReference>
<evidence type="ECO:0000313" key="2">
    <source>
        <dbReference type="WBParaSite" id="PSAMB.scaffold4703size13803.g24975.t1"/>
    </source>
</evidence>
<dbReference type="InterPro" id="IPR011059">
    <property type="entry name" value="Metal-dep_hydrolase_composite"/>
</dbReference>
<organism evidence="1 2">
    <name type="scientific">Plectus sambesii</name>
    <dbReference type="NCBI Taxonomy" id="2011161"/>
    <lineage>
        <taxon>Eukaryota</taxon>
        <taxon>Metazoa</taxon>
        <taxon>Ecdysozoa</taxon>
        <taxon>Nematoda</taxon>
        <taxon>Chromadorea</taxon>
        <taxon>Plectida</taxon>
        <taxon>Plectina</taxon>
        <taxon>Plectoidea</taxon>
        <taxon>Plectidae</taxon>
        <taxon>Plectus</taxon>
    </lineage>
</organism>
<proteinExistence type="predicted"/>
<keyword evidence="1" id="KW-1185">Reference proteome</keyword>
<dbReference type="GO" id="GO:0004157">
    <property type="term" value="F:dihydropyrimidinase activity"/>
    <property type="evidence" value="ECO:0007669"/>
    <property type="project" value="TreeGrafter"/>
</dbReference>
<dbReference type="WBParaSite" id="PSAMB.scaffold4703size13803.g24975.t1">
    <property type="protein sequence ID" value="PSAMB.scaffold4703size13803.g24975.t1"/>
    <property type="gene ID" value="PSAMB.scaffold4703size13803.g24975"/>
</dbReference>
<dbReference type="Proteomes" id="UP000887566">
    <property type="component" value="Unplaced"/>
</dbReference>
<protein>
    <submittedName>
        <fullName evidence="2">Dihydropyrimidinase</fullName>
    </submittedName>
</protein>
<dbReference type="AlphaFoldDB" id="A0A914WNP7"/>
<dbReference type="Gene3D" id="2.30.40.10">
    <property type="entry name" value="Urease, subunit C, domain 1"/>
    <property type="match status" value="1"/>
</dbReference>
<dbReference type="InterPro" id="IPR050378">
    <property type="entry name" value="Metallo-dep_Hydrolases_sf"/>
</dbReference>
<dbReference type="GO" id="GO:0006208">
    <property type="term" value="P:pyrimidine nucleobase catabolic process"/>
    <property type="evidence" value="ECO:0007669"/>
    <property type="project" value="TreeGrafter"/>
</dbReference>
<sequence length="90" mass="9281">MPESSGVPLLIKGGRVVNDDCMFNADVVVENGIITHVGKDLSAPAGARTIDATGKLVIPGGIDPHTHLQLPVMGTVTVDDFYIGTKAAPS</sequence>
<dbReference type="SUPFAM" id="SSF51338">
    <property type="entry name" value="Composite domain of metallo-dependent hydrolases"/>
    <property type="match status" value="1"/>
</dbReference>